<feature type="disulfide bond" evidence="2">
    <location>
        <begin position="184"/>
        <end position="193"/>
    </location>
</feature>
<dbReference type="Proteomes" id="UP000594261">
    <property type="component" value="Chromosome 7"/>
</dbReference>
<feature type="disulfide bond" evidence="2">
    <location>
        <begin position="72"/>
        <end position="82"/>
    </location>
</feature>
<keyword evidence="2" id="KW-1015">Disulfide bond</keyword>
<evidence type="ECO:0008006" key="6">
    <source>
        <dbReference type="Google" id="ProtNLM"/>
    </source>
</evidence>
<dbReference type="EMBL" id="LRBV02000007">
    <property type="status" value="NOT_ANNOTATED_CDS"/>
    <property type="molecule type" value="Genomic_DNA"/>
</dbReference>
<proteinExistence type="inferred from homology"/>
<dbReference type="SMART" id="SM00205">
    <property type="entry name" value="THN"/>
    <property type="match status" value="1"/>
</dbReference>
<dbReference type="OMA" id="KCELNEY"/>
<keyword evidence="3" id="KW-0732">Signal</keyword>
<keyword evidence="5" id="KW-1185">Reference proteome</keyword>
<dbReference type="AlphaFoldDB" id="A0A7N2M707"/>
<dbReference type="PROSITE" id="PS51367">
    <property type="entry name" value="THAUMATIN_2"/>
    <property type="match status" value="1"/>
</dbReference>
<dbReference type="KEGG" id="qlo:115952675"/>
<dbReference type="EnsemblPlants" id="QL07p041891:mrna">
    <property type="protein sequence ID" value="QL07p041891:mrna"/>
    <property type="gene ID" value="QL07p041891"/>
</dbReference>
<feature type="disulfide bond" evidence="2">
    <location>
        <begin position="194"/>
        <end position="204"/>
    </location>
</feature>
<dbReference type="GeneID" id="115952675"/>
<dbReference type="Gene3D" id="2.60.110.10">
    <property type="entry name" value="Thaumatin"/>
    <property type="match status" value="1"/>
</dbReference>
<organism evidence="4 5">
    <name type="scientific">Quercus lobata</name>
    <name type="common">Valley oak</name>
    <dbReference type="NCBI Taxonomy" id="97700"/>
    <lineage>
        <taxon>Eukaryota</taxon>
        <taxon>Viridiplantae</taxon>
        <taxon>Streptophyta</taxon>
        <taxon>Embryophyta</taxon>
        <taxon>Tracheophyta</taxon>
        <taxon>Spermatophyta</taxon>
        <taxon>Magnoliopsida</taxon>
        <taxon>eudicotyledons</taxon>
        <taxon>Gunneridae</taxon>
        <taxon>Pentapetalae</taxon>
        <taxon>rosids</taxon>
        <taxon>fabids</taxon>
        <taxon>Fagales</taxon>
        <taxon>Fagaceae</taxon>
        <taxon>Quercus</taxon>
    </lineage>
</organism>
<accession>A0A7N2M707</accession>
<feature type="disulfide bond" evidence="2">
    <location>
        <begin position="156"/>
        <end position="217"/>
    </location>
</feature>
<feature type="disulfide bond" evidence="2">
    <location>
        <begin position="151"/>
        <end position="234"/>
    </location>
</feature>
<feature type="disulfide bond" evidence="2">
    <location>
        <begin position="29"/>
        <end position="245"/>
    </location>
</feature>
<evidence type="ECO:0000256" key="3">
    <source>
        <dbReference type="SAM" id="SignalP"/>
    </source>
</evidence>
<evidence type="ECO:0000313" key="4">
    <source>
        <dbReference type="EnsemblPlants" id="QL07p041904:mrna"/>
    </source>
</evidence>
<dbReference type="OrthoDB" id="430315at2759"/>
<dbReference type="Gramene" id="QL07p041891:mrna">
    <property type="protein sequence ID" value="QL07p041891:mrna"/>
    <property type="gene ID" value="QL07p041891"/>
</dbReference>
<sequence length="247" mass="26444">MAGEALIILLLLFITGGQSTVTFNYENRCTESIWLGATPSIGDSDPEFPSGTSKTLQMPDQWKGFIWGRTKCSLNATNYFSCETGDCGGNKICQWPVPKSPVTILNFTINQPVQTNPLVVSYELNLNHGHTVPVRIRPVGGSLVGGGTGPCPVVDCAKDFSNVCPPNLVVKGKDGRYVGCLSACDALKDPKHCCFGNFASPQTCQPNEYSSIFKKACGLAHTYPGDKQPPIYSCSGATSFSITFCPA</sequence>
<dbReference type="PIRSF" id="PIRSF002703">
    <property type="entry name" value="Thaumatin"/>
    <property type="match status" value="1"/>
</dbReference>
<gene>
    <name evidence="4" type="primary">LOC115952675</name>
</gene>
<comment type="similarity">
    <text evidence="1">Belongs to the thaumatin family.</text>
</comment>
<feature type="chain" id="PRO_5044661048" description="Thaumatin-like protein" evidence="3">
    <location>
        <begin position="20"/>
        <end position="247"/>
    </location>
</feature>
<dbReference type="Gramene" id="QL07p041904:mrna">
    <property type="protein sequence ID" value="QL07p041904:mrna"/>
    <property type="gene ID" value="QL07p041904"/>
</dbReference>
<dbReference type="KEGG" id="qlo:115952672"/>
<feature type="disulfide bond" evidence="2">
    <location>
        <begin position="164"/>
        <end position="180"/>
    </location>
</feature>
<dbReference type="InterPro" id="IPR037176">
    <property type="entry name" value="Osmotin/thaumatin-like_sf"/>
</dbReference>
<evidence type="ECO:0000313" key="5">
    <source>
        <dbReference type="Proteomes" id="UP000594261"/>
    </source>
</evidence>
<dbReference type="SUPFAM" id="SSF49870">
    <property type="entry name" value="Osmotin, thaumatin-like protein"/>
    <property type="match status" value="1"/>
</dbReference>
<feature type="signal peptide" evidence="3">
    <location>
        <begin position="1"/>
        <end position="19"/>
    </location>
</feature>
<dbReference type="Pfam" id="PF00314">
    <property type="entry name" value="Thaumatin"/>
    <property type="match status" value="1"/>
</dbReference>
<evidence type="ECO:0000256" key="2">
    <source>
        <dbReference type="PIRSR" id="PIRSR002703-1"/>
    </source>
</evidence>
<dbReference type="EnsemblPlants" id="QL07p041904:mrna">
    <property type="protein sequence ID" value="QL07p041904:mrna"/>
    <property type="gene ID" value="QL07p041904"/>
</dbReference>
<feature type="disulfide bond" evidence="2">
    <location>
        <begin position="87"/>
        <end position="93"/>
    </location>
</feature>
<name>A0A7N2M707_QUELO</name>
<protein>
    <recommendedName>
        <fullName evidence="6">Thaumatin-like protein</fullName>
    </recommendedName>
</protein>
<reference evidence="4" key="2">
    <citation type="submission" date="2021-01" db="UniProtKB">
        <authorList>
            <consortium name="EnsemblPlants"/>
        </authorList>
    </citation>
    <scope>IDENTIFICATION</scope>
</reference>
<evidence type="ECO:0000256" key="1">
    <source>
        <dbReference type="ARBA" id="ARBA00010607"/>
    </source>
</evidence>
<dbReference type="InterPro" id="IPR001938">
    <property type="entry name" value="Thaumatin"/>
</dbReference>
<dbReference type="PANTHER" id="PTHR31048">
    <property type="entry name" value="OS03G0233200 PROTEIN"/>
    <property type="match status" value="1"/>
</dbReference>
<dbReference type="RefSeq" id="XP_030925730.1">
    <property type="nucleotide sequence ID" value="XM_031069870.1"/>
</dbReference>
<reference evidence="4 5" key="1">
    <citation type="journal article" date="2016" name="G3 (Bethesda)">
        <title>First Draft Assembly and Annotation of the Genome of a California Endemic Oak Quercus lobata Nee (Fagaceae).</title>
        <authorList>
            <person name="Sork V.L."/>
            <person name="Fitz-Gibbon S.T."/>
            <person name="Puiu D."/>
            <person name="Crepeau M."/>
            <person name="Gugger P.F."/>
            <person name="Sherman R."/>
            <person name="Stevens K."/>
            <person name="Langley C.H."/>
            <person name="Pellegrini M."/>
            <person name="Salzberg S.L."/>
        </authorList>
    </citation>
    <scope>NUCLEOTIDE SEQUENCE [LARGE SCALE GENOMIC DNA]</scope>
    <source>
        <strain evidence="4 5">cv. SW786</strain>
    </source>
</reference>